<evidence type="ECO:0000256" key="4">
    <source>
        <dbReference type="ARBA" id="ARBA00022989"/>
    </source>
</evidence>
<evidence type="ECO:0000256" key="2">
    <source>
        <dbReference type="ARBA" id="ARBA00022475"/>
    </source>
</evidence>
<dbReference type="Pfam" id="PF02472">
    <property type="entry name" value="ExbD"/>
    <property type="match status" value="1"/>
</dbReference>
<evidence type="ECO:0000256" key="3">
    <source>
        <dbReference type="ARBA" id="ARBA00022692"/>
    </source>
</evidence>
<dbReference type="PANTHER" id="PTHR30558">
    <property type="entry name" value="EXBD MEMBRANE COMPONENT OF PMF-DRIVEN MACROMOLECULE IMPORT SYSTEM"/>
    <property type="match status" value="1"/>
</dbReference>
<accession>A0A381XYN0</accession>
<reference evidence="6" key="1">
    <citation type="submission" date="2018-05" db="EMBL/GenBank/DDBJ databases">
        <authorList>
            <person name="Lanie J.A."/>
            <person name="Ng W.-L."/>
            <person name="Kazmierczak K.M."/>
            <person name="Andrzejewski T.M."/>
            <person name="Davidsen T.M."/>
            <person name="Wayne K.J."/>
            <person name="Tettelin H."/>
            <person name="Glass J.I."/>
            <person name="Rusch D."/>
            <person name="Podicherti R."/>
            <person name="Tsui H.-C.T."/>
            <person name="Winkler M.E."/>
        </authorList>
    </citation>
    <scope>NUCLEOTIDE SEQUENCE</scope>
</reference>
<comment type="subcellular location">
    <subcellularLocation>
        <location evidence="1">Cell membrane</location>
        <topology evidence="1">Single-pass membrane protein</topology>
    </subcellularLocation>
</comment>
<evidence type="ECO:0000313" key="6">
    <source>
        <dbReference type="EMBL" id="SVA69267.1"/>
    </source>
</evidence>
<gene>
    <name evidence="6" type="ORF">METZ01_LOCUS122121</name>
</gene>
<organism evidence="6">
    <name type="scientific">marine metagenome</name>
    <dbReference type="NCBI Taxonomy" id="408172"/>
    <lineage>
        <taxon>unclassified sequences</taxon>
        <taxon>metagenomes</taxon>
        <taxon>ecological metagenomes</taxon>
    </lineage>
</organism>
<dbReference type="Gene3D" id="3.30.420.270">
    <property type="match status" value="1"/>
</dbReference>
<sequence length="117" mass="13054">MLVLLIIFMVTAPLMQRGLDVNLPVARRASSINADRVFVTIPLSYRTDGIVQLGEEDVPLSVLDERVRQTLSENDQDDVFLRGDSAVTMQELMAVMDKLKDGGVQRVGLVTRLPEDR</sequence>
<dbReference type="EMBL" id="UINC01016678">
    <property type="protein sequence ID" value="SVA69267.1"/>
    <property type="molecule type" value="Genomic_DNA"/>
</dbReference>
<keyword evidence="5" id="KW-0472">Membrane</keyword>
<keyword evidence="2" id="KW-1003">Cell membrane</keyword>
<protein>
    <recommendedName>
        <fullName evidence="7">Biopolymer transport protein ExbD/TolR</fullName>
    </recommendedName>
</protein>
<evidence type="ECO:0000256" key="1">
    <source>
        <dbReference type="ARBA" id="ARBA00004162"/>
    </source>
</evidence>
<dbReference type="GO" id="GO:0005886">
    <property type="term" value="C:plasma membrane"/>
    <property type="evidence" value="ECO:0007669"/>
    <property type="project" value="UniProtKB-SubCell"/>
</dbReference>
<evidence type="ECO:0008006" key="7">
    <source>
        <dbReference type="Google" id="ProtNLM"/>
    </source>
</evidence>
<dbReference type="GO" id="GO:0022857">
    <property type="term" value="F:transmembrane transporter activity"/>
    <property type="evidence" value="ECO:0007669"/>
    <property type="project" value="InterPro"/>
</dbReference>
<dbReference type="AlphaFoldDB" id="A0A381XYN0"/>
<evidence type="ECO:0000256" key="5">
    <source>
        <dbReference type="ARBA" id="ARBA00023136"/>
    </source>
</evidence>
<name>A0A381XYN0_9ZZZZ</name>
<dbReference type="PANTHER" id="PTHR30558:SF7">
    <property type="entry name" value="TOL-PAL SYSTEM PROTEIN TOLR"/>
    <property type="match status" value="1"/>
</dbReference>
<dbReference type="InterPro" id="IPR003400">
    <property type="entry name" value="ExbD"/>
</dbReference>
<proteinExistence type="predicted"/>
<keyword evidence="4" id="KW-1133">Transmembrane helix</keyword>
<keyword evidence="3" id="KW-0812">Transmembrane</keyword>